<keyword evidence="3" id="KW-1185">Reference proteome</keyword>
<keyword evidence="2" id="KW-0223">Dioxygenase</keyword>
<evidence type="ECO:0000313" key="3">
    <source>
        <dbReference type="Proteomes" id="UP001595530"/>
    </source>
</evidence>
<proteinExistence type="predicted"/>
<gene>
    <name evidence="2" type="ORF">ACFOFO_02845</name>
</gene>
<dbReference type="RefSeq" id="WP_390322584.1">
    <property type="nucleotide sequence ID" value="NZ_JBHRTP010000007.1"/>
</dbReference>
<evidence type="ECO:0000313" key="2">
    <source>
        <dbReference type="EMBL" id="MFC3106906.1"/>
    </source>
</evidence>
<dbReference type="Pfam" id="PF12973">
    <property type="entry name" value="Cupin_7"/>
    <property type="match status" value="1"/>
</dbReference>
<dbReference type="InterPro" id="IPR014710">
    <property type="entry name" value="RmlC-like_jellyroll"/>
</dbReference>
<dbReference type="InterPro" id="IPR011051">
    <property type="entry name" value="RmlC_Cupin_sf"/>
</dbReference>
<accession>A0ABV7EZN6</accession>
<feature type="domain" description="ChrR-like cupin" evidence="1">
    <location>
        <begin position="18"/>
        <end position="119"/>
    </location>
</feature>
<dbReference type="SUPFAM" id="SSF51182">
    <property type="entry name" value="RmlC-like cupins"/>
    <property type="match status" value="1"/>
</dbReference>
<dbReference type="InterPro" id="IPR025979">
    <property type="entry name" value="ChrR-like_cupin_dom"/>
</dbReference>
<dbReference type="EMBL" id="JBHRTP010000007">
    <property type="protein sequence ID" value="MFC3106906.1"/>
    <property type="molecule type" value="Genomic_DNA"/>
</dbReference>
<dbReference type="GO" id="GO:0051213">
    <property type="term" value="F:dioxygenase activity"/>
    <property type="evidence" value="ECO:0007669"/>
    <property type="project" value="UniProtKB-KW"/>
</dbReference>
<organism evidence="2 3">
    <name type="scientific">Undibacterium arcticum</name>
    <dbReference type="NCBI Taxonomy" id="1762892"/>
    <lineage>
        <taxon>Bacteria</taxon>
        <taxon>Pseudomonadati</taxon>
        <taxon>Pseudomonadota</taxon>
        <taxon>Betaproteobacteria</taxon>
        <taxon>Burkholderiales</taxon>
        <taxon>Oxalobacteraceae</taxon>
        <taxon>Undibacterium</taxon>
    </lineage>
</organism>
<name>A0ABV7EZN6_9BURK</name>
<protein>
    <submittedName>
        <fullName evidence="2">2,4'-dihydroxyacetophenone dioxygenase family protein</fullName>
    </submittedName>
</protein>
<sequence>MNSTAITTALNHDTLRTSHTHDLPWVWWAMKGSQFKLLSADPDSGHFTLLIKVAPGVTAPLHRHIGAVEAYVLEGSFHYSDDPAIRFTAGSYLMEHAGAVHQPVSPDGALMLAHFHGPVEGLDDAGNVSGRIDWRWHVDAWNAAGGNYRV</sequence>
<keyword evidence="2" id="KW-0560">Oxidoreductase</keyword>
<reference evidence="3" key="1">
    <citation type="journal article" date="2019" name="Int. J. Syst. Evol. Microbiol.">
        <title>The Global Catalogue of Microorganisms (GCM) 10K type strain sequencing project: providing services to taxonomists for standard genome sequencing and annotation.</title>
        <authorList>
            <consortium name="The Broad Institute Genomics Platform"/>
            <consortium name="The Broad Institute Genome Sequencing Center for Infectious Disease"/>
            <person name="Wu L."/>
            <person name="Ma J."/>
        </authorList>
    </citation>
    <scope>NUCLEOTIDE SEQUENCE [LARGE SCALE GENOMIC DNA]</scope>
    <source>
        <strain evidence="3">KCTC 42986</strain>
    </source>
</reference>
<dbReference type="Proteomes" id="UP001595530">
    <property type="component" value="Unassembled WGS sequence"/>
</dbReference>
<dbReference type="Gene3D" id="2.60.120.10">
    <property type="entry name" value="Jelly Rolls"/>
    <property type="match status" value="1"/>
</dbReference>
<evidence type="ECO:0000259" key="1">
    <source>
        <dbReference type="Pfam" id="PF12973"/>
    </source>
</evidence>
<comment type="caution">
    <text evidence="2">The sequence shown here is derived from an EMBL/GenBank/DDBJ whole genome shotgun (WGS) entry which is preliminary data.</text>
</comment>
<dbReference type="CDD" id="cd20302">
    <property type="entry name" value="cupin_DAD"/>
    <property type="match status" value="1"/>
</dbReference>